<name>W4GGI4_APHAT</name>
<dbReference type="PANTHER" id="PTHR13052:SF3">
    <property type="entry name" value="NUCLEAR FACTOR RELATED TO KAPPA-B-BINDING PROTEIN"/>
    <property type="match status" value="1"/>
</dbReference>
<dbReference type="InterPro" id="IPR038106">
    <property type="entry name" value="NFRKB_winged_sf"/>
</dbReference>
<accession>W4GGI4</accession>
<dbReference type="Pfam" id="PF25793">
    <property type="entry name" value="WHD_2nd_NFRKB"/>
    <property type="match status" value="1"/>
</dbReference>
<dbReference type="RefSeq" id="XP_009832496.1">
    <property type="nucleotide sequence ID" value="XM_009834194.1"/>
</dbReference>
<organism evidence="2">
    <name type="scientific">Aphanomyces astaci</name>
    <name type="common">Crayfish plague agent</name>
    <dbReference type="NCBI Taxonomy" id="112090"/>
    <lineage>
        <taxon>Eukaryota</taxon>
        <taxon>Sar</taxon>
        <taxon>Stramenopiles</taxon>
        <taxon>Oomycota</taxon>
        <taxon>Saprolegniomycetes</taxon>
        <taxon>Saprolegniales</taxon>
        <taxon>Verrucalvaceae</taxon>
        <taxon>Aphanomyces</taxon>
    </lineage>
</organism>
<dbReference type="VEuPathDB" id="FungiDB:H257_08359"/>
<dbReference type="GeneID" id="20810355"/>
<dbReference type="InterPro" id="IPR024867">
    <property type="entry name" value="NFRKB"/>
</dbReference>
<sequence>MAGDTTDGAAHPPPLHVDLSKPFQARVPKLVSVHPPSINSTTSEPSLSGDDFPVNLLALLPPDAWDRLSFEEQQALLPDLPPLDGWWDLSGDDATAENLRQLFRGGNFNFGNPLMSFYFPSESRTRARAAARAAFDARKRVFTKQLLQSIIQNRSQCLKQVLPADELALNPELDISVIPPCKAAVDDVDHSFFLAIRLALTASGHGVAVDAVAAYVETHAPRTIPPISERPQHMQVIHYVHSALLFLSRPTTSDPPSPHQDDLSWSFPFVNHDVTTNTFTWQLEGGDKTETVQRLLLLERLFRSPFDLVDPSMRPVQCALELARKRHPDLVALSTPPLKKQLKVTGAGDDAFHAADPPPIAPPSLVLKRAHLPLHRQYPLLRDAFQPQELQRYQHPHQPFIYFDGDSGFQTLVGPCFPPLQSDRVASNVLLPDVAPQVTVLNVVRDAVARLPCQCGTRADVLALLRMSMFVNPATPVEDLDSAVAKGLDTLASTVPPCAYFRFHNEHQAWLWHYAAPPASRPT</sequence>
<evidence type="ECO:0000259" key="1">
    <source>
        <dbReference type="Pfam" id="PF25793"/>
    </source>
</evidence>
<dbReference type="STRING" id="112090.W4GGI4"/>
<dbReference type="GO" id="GO:0031011">
    <property type="term" value="C:Ino80 complex"/>
    <property type="evidence" value="ECO:0007669"/>
    <property type="project" value="InterPro"/>
</dbReference>
<dbReference type="OrthoDB" id="70874at2759"/>
<reference evidence="2" key="1">
    <citation type="submission" date="2013-12" db="EMBL/GenBank/DDBJ databases">
        <title>The Genome Sequence of Aphanomyces astaci APO3.</title>
        <authorList>
            <consortium name="The Broad Institute Genomics Platform"/>
            <person name="Russ C."/>
            <person name="Tyler B."/>
            <person name="van West P."/>
            <person name="Dieguez-Uribeondo J."/>
            <person name="Young S.K."/>
            <person name="Zeng Q."/>
            <person name="Gargeya S."/>
            <person name="Fitzgerald M."/>
            <person name="Abouelleil A."/>
            <person name="Alvarado L."/>
            <person name="Chapman S.B."/>
            <person name="Gainer-Dewar J."/>
            <person name="Goldberg J."/>
            <person name="Griggs A."/>
            <person name="Gujja S."/>
            <person name="Hansen M."/>
            <person name="Howarth C."/>
            <person name="Imamovic A."/>
            <person name="Ireland A."/>
            <person name="Larimer J."/>
            <person name="McCowan C."/>
            <person name="Murphy C."/>
            <person name="Pearson M."/>
            <person name="Poon T.W."/>
            <person name="Priest M."/>
            <person name="Roberts A."/>
            <person name="Saif S."/>
            <person name="Shea T."/>
            <person name="Sykes S."/>
            <person name="Wortman J."/>
            <person name="Nusbaum C."/>
            <person name="Birren B."/>
        </authorList>
    </citation>
    <scope>NUCLEOTIDE SEQUENCE [LARGE SCALE GENOMIC DNA]</scope>
    <source>
        <strain evidence="2">APO3</strain>
    </source>
</reference>
<evidence type="ECO:0000313" key="2">
    <source>
        <dbReference type="EMBL" id="ETV78159.1"/>
    </source>
</evidence>
<gene>
    <name evidence="2" type="ORF">H257_08359</name>
</gene>
<protein>
    <recommendedName>
        <fullName evidence="1">Nuclear factor related to kappa-B-binding protein second winged helix domain-containing protein</fullName>
    </recommendedName>
</protein>
<feature type="domain" description="Nuclear factor related to kappa-B-binding protein second winged helix" evidence="1">
    <location>
        <begin position="382"/>
        <end position="514"/>
    </location>
</feature>
<dbReference type="Gene3D" id="1.10.10.2430">
    <property type="entry name" value="NFRKB winged helix-like domain"/>
    <property type="match status" value="1"/>
</dbReference>
<dbReference type="InterPro" id="IPR057748">
    <property type="entry name" value="NFRKB_WH_2"/>
</dbReference>
<dbReference type="EMBL" id="KI913131">
    <property type="protein sequence ID" value="ETV78159.1"/>
    <property type="molecule type" value="Genomic_DNA"/>
</dbReference>
<dbReference type="AlphaFoldDB" id="W4GGI4"/>
<dbReference type="PANTHER" id="PTHR13052">
    <property type="entry name" value="NFRKB-RELATED"/>
    <property type="match status" value="1"/>
</dbReference>
<proteinExistence type="predicted"/>